<keyword evidence="6" id="KW-0539">Nucleus</keyword>
<keyword evidence="5" id="KW-0879">Wnt signaling pathway</keyword>
<name>A0AAN7V7S4_9COLE</name>
<dbReference type="PANTHER" id="PTHR14482:SF0">
    <property type="entry name" value="PROTEIN CUSTOS"/>
    <property type="match status" value="1"/>
</dbReference>
<gene>
    <name evidence="7" type="ORF">RI129_013204</name>
</gene>
<evidence type="ECO:0000256" key="2">
    <source>
        <dbReference type="ARBA" id="ARBA00008632"/>
    </source>
</evidence>
<dbReference type="GO" id="GO:0016055">
    <property type="term" value="P:Wnt signaling pathway"/>
    <property type="evidence" value="ECO:0007669"/>
    <property type="project" value="UniProtKB-KW"/>
</dbReference>
<comment type="subcellular location">
    <subcellularLocation>
        <location evidence="1">Nucleus envelope</location>
    </subcellularLocation>
</comment>
<proteinExistence type="inferred from homology"/>
<sequence length="172" mass="19455">MDNSDEENERLRAALDPEFINNSIVADKSKKNVNLASSRCRNKDADQFNTLGVTPQFQAHVAKKLSEMLDKTLEKRLTTKINSFVPQNSKKGGVRLFKNSPKRIKLKKSINVQARVVRNVDDPDDNDDKFSEIAVNPADILKKREVANWSTKTKGTVLHYKQQPNGTLTFIS</sequence>
<accession>A0AAN7V7S4</accession>
<comment type="caution">
    <text evidence="7">The sequence shown here is derived from an EMBL/GenBank/DDBJ whole genome shotgun (WGS) entry which is preliminary data.</text>
</comment>
<dbReference type="AlphaFoldDB" id="A0AAN7V7S4"/>
<evidence type="ECO:0000313" key="8">
    <source>
        <dbReference type="Proteomes" id="UP001329430"/>
    </source>
</evidence>
<evidence type="ECO:0000256" key="4">
    <source>
        <dbReference type="ARBA" id="ARBA00022473"/>
    </source>
</evidence>
<comment type="similarity">
    <text evidence="2">Belongs to the CUSTOS family.</text>
</comment>
<dbReference type="InterPro" id="IPR026694">
    <property type="entry name" value="CUSTOS"/>
</dbReference>
<dbReference type="Proteomes" id="UP001329430">
    <property type="component" value="Chromosome 10"/>
</dbReference>
<dbReference type="EMBL" id="JAVRBK010000010">
    <property type="protein sequence ID" value="KAK5638909.1"/>
    <property type="molecule type" value="Genomic_DNA"/>
</dbReference>
<dbReference type="PANTHER" id="PTHR14482">
    <property type="entry name" value="CHROMOSOME 12 ORF 43 HOMOLOG"/>
    <property type="match status" value="1"/>
</dbReference>
<evidence type="ECO:0000256" key="5">
    <source>
        <dbReference type="ARBA" id="ARBA00022687"/>
    </source>
</evidence>
<keyword evidence="4" id="KW-0217">Developmental protein</keyword>
<evidence type="ECO:0000256" key="3">
    <source>
        <dbReference type="ARBA" id="ARBA00013465"/>
    </source>
</evidence>
<evidence type="ECO:0000256" key="1">
    <source>
        <dbReference type="ARBA" id="ARBA00004259"/>
    </source>
</evidence>
<evidence type="ECO:0000313" key="7">
    <source>
        <dbReference type="EMBL" id="KAK5638909.1"/>
    </source>
</evidence>
<dbReference type="GO" id="GO:0005635">
    <property type="term" value="C:nuclear envelope"/>
    <property type="evidence" value="ECO:0007669"/>
    <property type="project" value="UniProtKB-SubCell"/>
</dbReference>
<keyword evidence="8" id="KW-1185">Reference proteome</keyword>
<dbReference type="Pfam" id="PF23999">
    <property type="entry name" value="CUSTOS"/>
    <property type="match status" value="1"/>
</dbReference>
<evidence type="ECO:0000256" key="6">
    <source>
        <dbReference type="ARBA" id="ARBA00023242"/>
    </source>
</evidence>
<reference evidence="7 8" key="1">
    <citation type="journal article" date="2024" name="Insects">
        <title>An Improved Chromosome-Level Genome Assembly of the Firefly Pyrocoelia pectoralis.</title>
        <authorList>
            <person name="Fu X."/>
            <person name="Meyer-Rochow V.B."/>
            <person name="Ballantyne L."/>
            <person name="Zhu X."/>
        </authorList>
    </citation>
    <scope>NUCLEOTIDE SEQUENCE [LARGE SCALE GENOMIC DNA]</scope>
    <source>
        <strain evidence="7">XCY_ONT2</strain>
    </source>
</reference>
<organism evidence="7 8">
    <name type="scientific">Pyrocoelia pectoralis</name>
    <dbReference type="NCBI Taxonomy" id="417401"/>
    <lineage>
        <taxon>Eukaryota</taxon>
        <taxon>Metazoa</taxon>
        <taxon>Ecdysozoa</taxon>
        <taxon>Arthropoda</taxon>
        <taxon>Hexapoda</taxon>
        <taxon>Insecta</taxon>
        <taxon>Pterygota</taxon>
        <taxon>Neoptera</taxon>
        <taxon>Endopterygota</taxon>
        <taxon>Coleoptera</taxon>
        <taxon>Polyphaga</taxon>
        <taxon>Elateriformia</taxon>
        <taxon>Elateroidea</taxon>
        <taxon>Lampyridae</taxon>
        <taxon>Lampyrinae</taxon>
        <taxon>Pyrocoelia</taxon>
    </lineage>
</organism>
<protein>
    <recommendedName>
        <fullName evidence="3">Protein CUSTOS</fullName>
    </recommendedName>
</protein>